<proteinExistence type="inferred from homology"/>
<evidence type="ECO:0000256" key="3">
    <source>
        <dbReference type="ARBA" id="ARBA00022840"/>
    </source>
</evidence>
<dbReference type="PANTHER" id="PTHR10695">
    <property type="entry name" value="DEPHOSPHO-COA KINASE-RELATED"/>
    <property type="match status" value="1"/>
</dbReference>
<dbReference type="PANTHER" id="PTHR10695:SF46">
    <property type="entry name" value="BIFUNCTIONAL COENZYME A SYNTHASE-RELATED"/>
    <property type="match status" value="1"/>
</dbReference>
<comment type="function">
    <text evidence="5">Catalyzes the phosphorylation of the 3'-hydroxyl group of dephosphocoenzyme A to form coenzyme A.</text>
</comment>
<dbReference type="PROSITE" id="PS51219">
    <property type="entry name" value="DPCK"/>
    <property type="match status" value="1"/>
</dbReference>
<dbReference type="GO" id="GO:0005524">
    <property type="term" value="F:ATP binding"/>
    <property type="evidence" value="ECO:0007669"/>
    <property type="project" value="UniProtKB-UniRule"/>
</dbReference>
<sequence length="196" mass="21036">MFILGLTGSIGMGKSTTAKMFAEEGCAVWDADAAVHRLYVKGGAAVGPLQDALPQAITDGAVSRDALRGIIAGDPDALKRIEAIVHPLVAADRAAFLTETTADISVLDIPLLFETGGDRLVDAVACVSVPGEIQEKRVLDRGTMTPEQFAQIRDKQLPDAEKRARSDYVIITDTVEHARAQVQNIVRQIRENMTNA</sequence>
<evidence type="ECO:0000256" key="5">
    <source>
        <dbReference type="HAMAP-Rule" id="MF_00376"/>
    </source>
</evidence>
<keyword evidence="8" id="KW-1185">Reference proteome</keyword>
<dbReference type="GO" id="GO:0005737">
    <property type="term" value="C:cytoplasm"/>
    <property type="evidence" value="ECO:0007669"/>
    <property type="project" value="UniProtKB-SubCell"/>
</dbReference>
<evidence type="ECO:0000313" key="8">
    <source>
        <dbReference type="Proteomes" id="UP000503308"/>
    </source>
</evidence>
<dbReference type="KEGG" id="rpon:G3256_00355"/>
<dbReference type="InterPro" id="IPR027417">
    <property type="entry name" value="P-loop_NTPase"/>
</dbReference>
<dbReference type="EC" id="2.7.1.24" evidence="5 6"/>
<keyword evidence="2 5" id="KW-0547">Nucleotide-binding</keyword>
<evidence type="ECO:0000313" key="7">
    <source>
        <dbReference type="EMBL" id="QJF49724.1"/>
    </source>
</evidence>
<comment type="subcellular location">
    <subcellularLocation>
        <location evidence="5">Cytoplasm</location>
    </subcellularLocation>
</comment>
<comment type="similarity">
    <text evidence="1 5">Belongs to the CoaE family.</text>
</comment>
<dbReference type="Pfam" id="PF01121">
    <property type="entry name" value="CoaE"/>
    <property type="match status" value="1"/>
</dbReference>
<dbReference type="RefSeq" id="WP_169638948.1">
    <property type="nucleotide sequence ID" value="NZ_CP048788.1"/>
</dbReference>
<dbReference type="AlphaFoldDB" id="A0A858SLG9"/>
<feature type="binding site" evidence="5">
    <location>
        <begin position="11"/>
        <end position="16"/>
    </location>
    <ligand>
        <name>ATP</name>
        <dbReference type="ChEBI" id="CHEBI:30616"/>
    </ligand>
</feature>
<evidence type="ECO:0000256" key="4">
    <source>
        <dbReference type="ARBA" id="ARBA00022993"/>
    </source>
</evidence>
<dbReference type="SUPFAM" id="SSF52540">
    <property type="entry name" value="P-loop containing nucleoside triphosphate hydrolases"/>
    <property type="match status" value="1"/>
</dbReference>
<dbReference type="GO" id="GO:0015937">
    <property type="term" value="P:coenzyme A biosynthetic process"/>
    <property type="evidence" value="ECO:0007669"/>
    <property type="project" value="UniProtKB-UniRule"/>
</dbReference>
<keyword evidence="5" id="KW-0963">Cytoplasm</keyword>
<keyword evidence="4 5" id="KW-0173">Coenzyme A biosynthesis</keyword>
<dbReference type="Gene3D" id="3.40.50.300">
    <property type="entry name" value="P-loop containing nucleotide triphosphate hydrolases"/>
    <property type="match status" value="1"/>
</dbReference>
<accession>A0A858SLG9</accession>
<dbReference type="InterPro" id="IPR001977">
    <property type="entry name" value="Depp_CoAkinase"/>
</dbReference>
<protein>
    <recommendedName>
        <fullName evidence="5 6">Dephospho-CoA kinase</fullName>
        <ecNumber evidence="5 6">2.7.1.24</ecNumber>
    </recommendedName>
    <alternativeName>
        <fullName evidence="5">Dephosphocoenzyme A kinase</fullName>
    </alternativeName>
</protein>
<name>A0A858SLG9_9RHOB</name>
<evidence type="ECO:0000256" key="2">
    <source>
        <dbReference type="ARBA" id="ARBA00022741"/>
    </source>
</evidence>
<dbReference type="Proteomes" id="UP000503308">
    <property type="component" value="Chromosome"/>
</dbReference>
<reference evidence="7 8" key="1">
    <citation type="submission" date="2020-02" db="EMBL/GenBank/DDBJ databases">
        <title>Genome sequence of Roseobacter ponti.</title>
        <authorList>
            <person name="Hollensteiner J."/>
            <person name="Schneider D."/>
            <person name="Poehlein A."/>
            <person name="Daniel R."/>
        </authorList>
    </citation>
    <scope>NUCLEOTIDE SEQUENCE [LARGE SCALE GENOMIC DNA]</scope>
    <source>
        <strain evidence="7 8">DSM 106830</strain>
    </source>
</reference>
<dbReference type="CDD" id="cd02022">
    <property type="entry name" value="DPCK"/>
    <property type="match status" value="1"/>
</dbReference>
<keyword evidence="3 5" id="KW-0067">ATP-binding</keyword>
<keyword evidence="5 7" id="KW-0418">Kinase</keyword>
<comment type="pathway">
    <text evidence="5">Cofactor biosynthesis; coenzyme A biosynthesis; CoA from (R)-pantothenate: step 5/5.</text>
</comment>
<gene>
    <name evidence="5 7" type="primary">coaE</name>
    <name evidence="7" type="ORF">G3256_00355</name>
</gene>
<dbReference type="EMBL" id="CP048788">
    <property type="protein sequence ID" value="QJF49724.1"/>
    <property type="molecule type" value="Genomic_DNA"/>
</dbReference>
<dbReference type="HAMAP" id="MF_00376">
    <property type="entry name" value="Dephospho_CoA_kinase"/>
    <property type="match status" value="1"/>
</dbReference>
<comment type="catalytic activity">
    <reaction evidence="5">
        <text>3'-dephospho-CoA + ATP = ADP + CoA + H(+)</text>
        <dbReference type="Rhea" id="RHEA:18245"/>
        <dbReference type="ChEBI" id="CHEBI:15378"/>
        <dbReference type="ChEBI" id="CHEBI:30616"/>
        <dbReference type="ChEBI" id="CHEBI:57287"/>
        <dbReference type="ChEBI" id="CHEBI:57328"/>
        <dbReference type="ChEBI" id="CHEBI:456216"/>
        <dbReference type="EC" id="2.7.1.24"/>
    </reaction>
</comment>
<evidence type="ECO:0000256" key="6">
    <source>
        <dbReference type="NCBIfam" id="TIGR00152"/>
    </source>
</evidence>
<keyword evidence="5 7" id="KW-0808">Transferase</keyword>
<evidence type="ECO:0000256" key="1">
    <source>
        <dbReference type="ARBA" id="ARBA00009018"/>
    </source>
</evidence>
<organism evidence="7 8">
    <name type="scientific">Roseobacter ponti</name>
    <dbReference type="NCBI Taxonomy" id="1891787"/>
    <lineage>
        <taxon>Bacteria</taxon>
        <taxon>Pseudomonadati</taxon>
        <taxon>Pseudomonadota</taxon>
        <taxon>Alphaproteobacteria</taxon>
        <taxon>Rhodobacterales</taxon>
        <taxon>Roseobacteraceae</taxon>
        <taxon>Roseobacter</taxon>
    </lineage>
</organism>
<dbReference type="GO" id="GO:0004140">
    <property type="term" value="F:dephospho-CoA kinase activity"/>
    <property type="evidence" value="ECO:0007669"/>
    <property type="project" value="UniProtKB-UniRule"/>
</dbReference>
<dbReference type="UniPathway" id="UPA00241">
    <property type="reaction ID" value="UER00356"/>
</dbReference>
<dbReference type="NCBIfam" id="TIGR00152">
    <property type="entry name" value="dephospho-CoA kinase"/>
    <property type="match status" value="1"/>
</dbReference>